<comment type="similarity">
    <text evidence="3">Belongs to the KhpA RNA-binding protein family.</text>
</comment>
<dbReference type="GO" id="GO:0005737">
    <property type="term" value="C:cytoplasm"/>
    <property type="evidence" value="ECO:0007669"/>
    <property type="project" value="UniProtKB-SubCell"/>
</dbReference>
<evidence type="ECO:0000256" key="3">
    <source>
        <dbReference type="HAMAP-Rule" id="MF_00088"/>
    </source>
</evidence>
<dbReference type="HAMAP" id="MF_00088">
    <property type="entry name" value="KhpA"/>
    <property type="match status" value="1"/>
</dbReference>
<dbReference type="SUPFAM" id="SSF54814">
    <property type="entry name" value="Prokaryotic type KH domain (KH-domain type II)"/>
    <property type="match status" value="1"/>
</dbReference>
<dbReference type="GO" id="GO:0009252">
    <property type="term" value="P:peptidoglycan biosynthetic process"/>
    <property type="evidence" value="ECO:0007669"/>
    <property type="project" value="UniProtKB-UniRule"/>
</dbReference>
<keyword evidence="3" id="KW-0143">Chaperone</keyword>
<dbReference type="CDD" id="cd22533">
    <property type="entry name" value="KH-II_YlqC-like"/>
    <property type="match status" value="1"/>
</dbReference>
<evidence type="ECO:0000313" key="5">
    <source>
        <dbReference type="EMBL" id="OGC80418.1"/>
    </source>
</evidence>
<evidence type="ECO:0000256" key="4">
    <source>
        <dbReference type="SAM" id="MobiDB-lite"/>
    </source>
</evidence>
<dbReference type="GO" id="GO:0071555">
    <property type="term" value="P:cell wall organization"/>
    <property type="evidence" value="ECO:0007669"/>
    <property type="project" value="UniProtKB-KW"/>
</dbReference>
<dbReference type="GO" id="GO:0008360">
    <property type="term" value="P:regulation of cell shape"/>
    <property type="evidence" value="ECO:0007669"/>
    <property type="project" value="UniProtKB-KW"/>
</dbReference>
<feature type="compositionally biased region" description="Low complexity" evidence="4">
    <location>
        <begin position="82"/>
        <end position="95"/>
    </location>
</feature>
<dbReference type="InterPro" id="IPR020627">
    <property type="entry name" value="KhpA"/>
</dbReference>
<dbReference type="Gene3D" id="3.30.300.20">
    <property type="match status" value="1"/>
</dbReference>
<dbReference type="PANTHER" id="PTHR34654:SF1">
    <property type="entry name" value="RNA-BINDING PROTEIN KHPA"/>
    <property type="match status" value="1"/>
</dbReference>
<dbReference type="InterPro" id="IPR015946">
    <property type="entry name" value="KH_dom-like_a/b"/>
</dbReference>
<evidence type="ECO:0000313" key="6">
    <source>
        <dbReference type="Proteomes" id="UP000176185"/>
    </source>
</evidence>
<comment type="subunit">
    <text evidence="3">Forms a complex with KhpB.</text>
</comment>
<keyword evidence="2 3" id="KW-0694">RNA-binding</keyword>
<comment type="subcellular location">
    <subcellularLocation>
        <location evidence="3">Cytoplasm</location>
    </subcellularLocation>
</comment>
<dbReference type="EMBL" id="MEWX01000023">
    <property type="protein sequence ID" value="OGC80418.1"/>
    <property type="molecule type" value="Genomic_DNA"/>
</dbReference>
<dbReference type="Proteomes" id="UP000176185">
    <property type="component" value="Unassembled WGS sequence"/>
</dbReference>
<sequence>MAERDQEFLEFVIKGLVEHPEEVKIGRTVDEMGVLLMLDLHPDDMGKVIGRSGNTAKAIRTLLRVVGMKHNARVNLKINEPAGSTRGASSGGSAAQGWDGTHEAPATPAMKSVDEAMDELSKF</sequence>
<keyword evidence="1 3" id="KW-0963">Cytoplasm</keyword>
<gene>
    <name evidence="3" type="primary">khpA</name>
    <name evidence="5" type="ORF">A2943_01830</name>
</gene>
<dbReference type="InterPro" id="IPR009019">
    <property type="entry name" value="KH_sf_prok-type"/>
</dbReference>
<dbReference type="PANTHER" id="PTHR34654">
    <property type="entry name" value="UPF0109 PROTEIN SCO5592"/>
    <property type="match status" value="1"/>
</dbReference>
<protein>
    <recommendedName>
        <fullName evidence="3">RNA-binding protein KhpA</fullName>
    </recommendedName>
    <alternativeName>
        <fullName evidence="3">KH-domain protein A</fullName>
    </alternativeName>
</protein>
<accession>A0A1F4XFG3</accession>
<reference evidence="5 6" key="1">
    <citation type="journal article" date="2016" name="Nat. Commun.">
        <title>Thousands of microbial genomes shed light on interconnected biogeochemical processes in an aquifer system.</title>
        <authorList>
            <person name="Anantharaman K."/>
            <person name="Brown C.T."/>
            <person name="Hug L.A."/>
            <person name="Sharon I."/>
            <person name="Castelle C.J."/>
            <person name="Probst A.J."/>
            <person name="Thomas B.C."/>
            <person name="Singh A."/>
            <person name="Wilkins M.J."/>
            <person name="Karaoz U."/>
            <person name="Brodie E.L."/>
            <person name="Williams K.H."/>
            <person name="Hubbard S.S."/>
            <person name="Banfield J.F."/>
        </authorList>
    </citation>
    <scope>NUCLEOTIDE SEQUENCE [LARGE SCALE GENOMIC DNA]</scope>
</reference>
<keyword evidence="3" id="KW-0133">Cell shape</keyword>
<dbReference type="Pfam" id="PF13083">
    <property type="entry name" value="KH_KhpA-B"/>
    <property type="match status" value="1"/>
</dbReference>
<comment type="caution">
    <text evidence="5">The sequence shown here is derived from an EMBL/GenBank/DDBJ whole genome shotgun (WGS) entry which is preliminary data.</text>
</comment>
<evidence type="ECO:0000256" key="1">
    <source>
        <dbReference type="ARBA" id="ARBA00022490"/>
    </source>
</evidence>
<name>A0A1F4XFG3_9BACT</name>
<proteinExistence type="inferred from homology"/>
<organism evidence="5 6">
    <name type="scientific">Candidatus Adlerbacteria bacterium RIFCSPLOWO2_01_FULL_51_16</name>
    <dbReference type="NCBI Taxonomy" id="1797243"/>
    <lineage>
        <taxon>Bacteria</taxon>
        <taxon>Candidatus Adleribacteriota</taxon>
    </lineage>
</organism>
<dbReference type="AlphaFoldDB" id="A0A1F4XFG3"/>
<dbReference type="GO" id="GO:0003723">
    <property type="term" value="F:RNA binding"/>
    <property type="evidence" value="ECO:0007669"/>
    <property type="project" value="UniProtKB-UniRule"/>
</dbReference>
<feature type="region of interest" description="Disordered" evidence="4">
    <location>
        <begin position="78"/>
        <end position="123"/>
    </location>
</feature>
<evidence type="ECO:0000256" key="2">
    <source>
        <dbReference type="ARBA" id="ARBA00022884"/>
    </source>
</evidence>
<keyword evidence="3" id="KW-0961">Cell wall biogenesis/degradation</keyword>
<dbReference type="STRING" id="1797243.A2943_01830"/>
<comment type="function">
    <text evidence="3">A probable RNA chaperone. Forms a complex with KhpB which binds to cellular RNA and controls its expression. Plays a role in peptidoglycan (PG) homeostasis and cell length regulation.</text>
</comment>